<dbReference type="GO" id="GO:0140664">
    <property type="term" value="F:ATP-dependent DNA damage sensor activity"/>
    <property type="evidence" value="ECO:0007669"/>
    <property type="project" value="InterPro"/>
</dbReference>
<keyword evidence="7" id="KW-1185">Reference proteome</keyword>
<dbReference type="EMBL" id="SCFR01000015">
    <property type="protein sequence ID" value="TFF65847.1"/>
    <property type="molecule type" value="Genomic_DNA"/>
</dbReference>
<keyword evidence="4" id="KW-0472">Membrane</keyword>
<organism evidence="6 7">
    <name type="scientific">Helcococcus ovis</name>
    <dbReference type="NCBI Taxonomy" id="72026"/>
    <lineage>
        <taxon>Bacteria</taxon>
        <taxon>Bacillati</taxon>
        <taxon>Bacillota</taxon>
        <taxon>Tissierellia</taxon>
        <taxon>Tissierellales</taxon>
        <taxon>Peptoniphilaceae</taxon>
        <taxon>Helcococcus</taxon>
    </lineage>
</organism>
<sequence>MENRKKIKFKMMWQPNLVFLRHHFFERNTMENLTEIFIFLAISASIIIFSAIANYKYIIKKISSSWGKYRLYEFSPPENEEFLNYSYYTLKKYSNSNTYIDDLTWNDLDMTKIFNKINTTYSSVGSAILYYRLRNLNPSKEDKEIFENIQNYYSKYDKDRIKTQYNFYKLGKFENNKVLEFVDNAKSKKFYEVYLYIILGLLPIFILLGYFFISETFIAFLLPSLAINAGFSYYKKLNTESDFNNINYIISVVKTAKKISKFNLQITNKIKQNISKLNKLTKMILVAESHASSSVDFLAYFLNKIFMTQLIFHKLALKEISKNKTEIFDLWKNLGDVESGIAILNFKNIVKDYCIPSFSKKYEVYGKNIYHPLIKNPIKNDVDWKENILISGSNASGKSTYVKSVAINIIFSQTIYMALASEFILKPENVLTSMAIKDNIDSGESYFIAEIKSLKRIMDDIAINKSYYFIDEILKGTNTTERIAASSSIIEYFIDKNVLSFIATHDIELTQKFENKLVNLHFRESFTDNNNLIFDYKVHKGASKTKNAIKLLEIMNFPKEIVEHSKKEVLS</sequence>
<keyword evidence="3" id="KW-0238">DNA-binding</keyword>
<dbReference type="GO" id="GO:0005524">
    <property type="term" value="F:ATP binding"/>
    <property type="evidence" value="ECO:0007669"/>
    <property type="project" value="UniProtKB-KW"/>
</dbReference>
<evidence type="ECO:0000256" key="1">
    <source>
        <dbReference type="ARBA" id="ARBA00022741"/>
    </source>
</evidence>
<comment type="caution">
    <text evidence="6">The sequence shown here is derived from an EMBL/GenBank/DDBJ whole genome shotgun (WGS) entry which is preliminary data.</text>
</comment>
<evidence type="ECO:0000259" key="5">
    <source>
        <dbReference type="SMART" id="SM00534"/>
    </source>
</evidence>
<evidence type="ECO:0000313" key="6">
    <source>
        <dbReference type="EMBL" id="TFF65847.1"/>
    </source>
</evidence>
<name>A0A4R9C102_9FIRM</name>
<dbReference type="Gene3D" id="3.40.50.300">
    <property type="entry name" value="P-loop containing nucleotide triphosphate hydrolases"/>
    <property type="match status" value="1"/>
</dbReference>
<feature type="transmembrane region" description="Helical" evidence="4">
    <location>
        <begin position="193"/>
        <end position="211"/>
    </location>
</feature>
<keyword evidence="1" id="KW-0547">Nucleotide-binding</keyword>
<evidence type="ECO:0000256" key="2">
    <source>
        <dbReference type="ARBA" id="ARBA00022840"/>
    </source>
</evidence>
<evidence type="ECO:0000256" key="3">
    <source>
        <dbReference type="ARBA" id="ARBA00023125"/>
    </source>
</evidence>
<dbReference type="Pfam" id="PF00488">
    <property type="entry name" value="MutS_V"/>
    <property type="match status" value="1"/>
</dbReference>
<dbReference type="GO" id="GO:0005829">
    <property type="term" value="C:cytosol"/>
    <property type="evidence" value="ECO:0007669"/>
    <property type="project" value="TreeGrafter"/>
</dbReference>
<dbReference type="SUPFAM" id="SSF52540">
    <property type="entry name" value="P-loop containing nucleoside triphosphate hydrolases"/>
    <property type="match status" value="1"/>
</dbReference>
<dbReference type="InterPro" id="IPR045076">
    <property type="entry name" value="MutS"/>
</dbReference>
<keyword evidence="4" id="KW-0812">Transmembrane</keyword>
<dbReference type="InterPro" id="IPR027417">
    <property type="entry name" value="P-loop_NTPase"/>
</dbReference>
<dbReference type="InterPro" id="IPR000432">
    <property type="entry name" value="DNA_mismatch_repair_MutS_C"/>
</dbReference>
<dbReference type="GO" id="GO:0030983">
    <property type="term" value="F:mismatched DNA binding"/>
    <property type="evidence" value="ECO:0007669"/>
    <property type="project" value="InterPro"/>
</dbReference>
<keyword evidence="4" id="KW-1133">Transmembrane helix</keyword>
<protein>
    <submittedName>
        <fullName evidence="6">DNA mismatch repair protein MutS</fullName>
    </submittedName>
</protein>
<evidence type="ECO:0000313" key="7">
    <source>
        <dbReference type="Proteomes" id="UP000297454"/>
    </source>
</evidence>
<accession>A0A4R9C102</accession>
<dbReference type="PANTHER" id="PTHR11361">
    <property type="entry name" value="DNA MISMATCH REPAIR PROTEIN MUTS FAMILY MEMBER"/>
    <property type="match status" value="1"/>
</dbReference>
<reference evidence="6 7" key="1">
    <citation type="submission" date="2019-01" db="EMBL/GenBank/DDBJ databases">
        <title>Draft Genome Sequences of Helcococcus ovis Strains Isolated from the Uterus and Vagina of Dairy Cows with Metritis.</title>
        <authorList>
            <person name="Cunha F."/>
            <person name="Jeon S.J."/>
            <person name="Kutzer P."/>
            <person name="Galvao K.N."/>
        </authorList>
    </citation>
    <scope>NUCLEOTIDE SEQUENCE [LARGE SCALE GENOMIC DNA]</scope>
    <source>
        <strain evidence="6 7">KG-37</strain>
    </source>
</reference>
<dbReference type="PANTHER" id="PTHR11361:SF152">
    <property type="entry name" value="DNA MISMATCH REPAIR PROTEIN"/>
    <property type="match status" value="1"/>
</dbReference>
<evidence type="ECO:0000256" key="4">
    <source>
        <dbReference type="SAM" id="Phobius"/>
    </source>
</evidence>
<gene>
    <name evidence="6" type="ORF">EQF91_04950</name>
</gene>
<keyword evidence="2" id="KW-0067">ATP-binding</keyword>
<dbReference type="SMART" id="SM00534">
    <property type="entry name" value="MUTSac"/>
    <property type="match status" value="1"/>
</dbReference>
<dbReference type="AlphaFoldDB" id="A0A4R9C102"/>
<proteinExistence type="predicted"/>
<dbReference type="Proteomes" id="UP000297454">
    <property type="component" value="Unassembled WGS sequence"/>
</dbReference>
<dbReference type="GO" id="GO:0006298">
    <property type="term" value="P:mismatch repair"/>
    <property type="evidence" value="ECO:0007669"/>
    <property type="project" value="InterPro"/>
</dbReference>
<feature type="domain" description="DNA mismatch repair proteins mutS family" evidence="5">
    <location>
        <begin position="385"/>
        <end position="570"/>
    </location>
</feature>
<feature type="transmembrane region" description="Helical" evidence="4">
    <location>
        <begin position="36"/>
        <end position="55"/>
    </location>
</feature>